<dbReference type="Proteomes" id="UP000321583">
    <property type="component" value="Unassembled WGS sequence"/>
</dbReference>
<name>A0A562DI04_9GAMM</name>
<sequence length="70" mass="7811">MKLRMLSGLACALALSGCATYDYVGTGYGGDYYSGAPVTEYHYHEYGYGYPYYRYTPGVSLGVHYYYGGR</sequence>
<keyword evidence="3" id="KW-1185">Reference proteome</keyword>
<dbReference type="EMBL" id="VLJS01000069">
    <property type="protein sequence ID" value="TWH09280.1"/>
    <property type="molecule type" value="Genomic_DNA"/>
</dbReference>
<accession>A0A562DI04</accession>
<proteinExistence type="predicted"/>
<keyword evidence="1" id="KW-0732">Signal</keyword>
<evidence type="ECO:0000313" key="3">
    <source>
        <dbReference type="Proteomes" id="UP000321583"/>
    </source>
</evidence>
<organism evidence="2 3">
    <name type="scientific">Pseudoxanthomonas taiwanensis J19</name>
    <dbReference type="NCBI Taxonomy" id="935569"/>
    <lineage>
        <taxon>Bacteria</taxon>
        <taxon>Pseudomonadati</taxon>
        <taxon>Pseudomonadota</taxon>
        <taxon>Gammaproteobacteria</taxon>
        <taxon>Lysobacterales</taxon>
        <taxon>Lysobacteraceae</taxon>
        <taxon>Pseudoxanthomonas</taxon>
    </lineage>
</organism>
<feature type="signal peptide" evidence="1">
    <location>
        <begin position="1"/>
        <end position="21"/>
    </location>
</feature>
<evidence type="ECO:0000313" key="2">
    <source>
        <dbReference type="EMBL" id="TWH09280.1"/>
    </source>
</evidence>
<gene>
    <name evidence="2" type="ORF">L613_000400000010</name>
</gene>
<feature type="non-terminal residue" evidence="2">
    <location>
        <position position="70"/>
    </location>
</feature>
<comment type="caution">
    <text evidence="2">The sequence shown here is derived from an EMBL/GenBank/DDBJ whole genome shotgun (WGS) entry which is preliminary data.</text>
</comment>
<evidence type="ECO:0000256" key="1">
    <source>
        <dbReference type="SAM" id="SignalP"/>
    </source>
</evidence>
<dbReference type="AlphaFoldDB" id="A0A562DI04"/>
<protein>
    <recommendedName>
        <fullName evidence="4">Lipoprotein</fullName>
    </recommendedName>
</protein>
<evidence type="ECO:0008006" key="4">
    <source>
        <dbReference type="Google" id="ProtNLM"/>
    </source>
</evidence>
<dbReference type="PROSITE" id="PS51257">
    <property type="entry name" value="PROKAR_LIPOPROTEIN"/>
    <property type="match status" value="1"/>
</dbReference>
<feature type="chain" id="PRO_5022216589" description="Lipoprotein" evidence="1">
    <location>
        <begin position="22"/>
        <end position="70"/>
    </location>
</feature>
<reference evidence="2 3" key="1">
    <citation type="submission" date="2019-07" db="EMBL/GenBank/DDBJ databases">
        <title>Genome sequencing of lignin-degrading bacterial isolates.</title>
        <authorList>
            <person name="Gladden J."/>
        </authorList>
    </citation>
    <scope>NUCLEOTIDE SEQUENCE [LARGE SCALE GENOMIC DNA]</scope>
    <source>
        <strain evidence="2 3">J19</strain>
    </source>
</reference>